<accession>A0A2S7K9H5</accession>
<dbReference type="OrthoDB" id="9767864at2"/>
<keyword evidence="5" id="KW-1185">Reference proteome</keyword>
<dbReference type="PANTHER" id="PTHR35861:SF1">
    <property type="entry name" value="PHAGE TAIL SHEATH PROTEIN"/>
    <property type="match status" value="1"/>
</dbReference>
<dbReference type="Proteomes" id="UP000239504">
    <property type="component" value="Unassembled WGS sequence"/>
</dbReference>
<evidence type="ECO:0000256" key="2">
    <source>
        <dbReference type="SAM" id="MobiDB-lite"/>
    </source>
</evidence>
<comment type="similarity">
    <text evidence="1">Belongs to the myoviridae tail sheath protein family.</text>
</comment>
<dbReference type="InterPro" id="IPR052042">
    <property type="entry name" value="Tail_sheath_structural"/>
</dbReference>
<protein>
    <recommendedName>
        <fullName evidence="3">Tail sheath protein C-terminal domain-containing protein</fullName>
    </recommendedName>
</protein>
<feature type="region of interest" description="Disordered" evidence="2">
    <location>
        <begin position="1"/>
        <end position="26"/>
    </location>
</feature>
<evidence type="ECO:0000313" key="4">
    <source>
        <dbReference type="EMBL" id="PQA89138.1"/>
    </source>
</evidence>
<dbReference type="Pfam" id="PF17482">
    <property type="entry name" value="Phage_sheath_1C"/>
    <property type="match status" value="1"/>
</dbReference>
<dbReference type="EMBL" id="PJCH01000003">
    <property type="protein sequence ID" value="PQA89138.1"/>
    <property type="molecule type" value="Genomic_DNA"/>
</dbReference>
<organism evidence="4 5">
    <name type="scientific">Hyphococcus luteus</name>
    <dbReference type="NCBI Taxonomy" id="2058213"/>
    <lineage>
        <taxon>Bacteria</taxon>
        <taxon>Pseudomonadati</taxon>
        <taxon>Pseudomonadota</taxon>
        <taxon>Alphaproteobacteria</taxon>
        <taxon>Parvularculales</taxon>
        <taxon>Parvularculaceae</taxon>
        <taxon>Hyphococcus</taxon>
    </lineage>
</organism>
<gene>
    <name evidence="4" type="ORF">CW354_04110</name>
</gene>
<proteinExistence type="inferred from homology"/>
<comment type="caution">
    <text evidence="4">The sequence shown here is derived from an EMBL/GenBank/DDBJ whole genome shotgun (WGS) entry which is preliminary data.</text>
</comment>
<dbReference type="Gene3D" id="3.40.50.11780">
    <property type="match status" value="1"/>
</dbReference>
<name>A0A2S7K9H5_9PROT</name>
<sequence>MSRWKPCAPSRKPASTSSPRAGSPIRRRRSISVSIFSDPHSARRRIHARLVSYRVIGGRWMNRINKLNRRLFLGGLASGAATPLFAQSNPKQPSPSRKTVSPRVLSPGVYVQEIPSGVRPIQEPETSATLFIDVFGGGALETVTSLSQFQTHFGTLPGASEAALETVALYFRNGGRKALIASIGDASPASILGAPDAGGVRSFLGGAALNIDFICAPPASALAAGEASIVYSEALLLAEEQKAMLLLDAPAGPGFDANGFIADWLGALGINHPNAAIYAPRLQVAGVVPTLPASAAAAGIATRIDAARGVWKAPAGMEATVRGATPTAALSSADNEILNQANANAIRSFANVGPVLWGARTLSTDPEWKYIPVRRTALFIEKSLDDGLQWTVFEPNEEPLWKQIEMAVGNYLQVLFRKGAFTGATPKEAYFVRCDRTTTQADIDRGVCNVEIGFAPLKPAEFVIIRRELRTAS</sequence>
<dbReference type="PANTHER" id="PTHR35861">
    <property type="match status" value="1"/>
</dbReference>
<evidence type="ECO:0000256" key="1">
    <source>
        <dbReference type="ARBA" id="ARBA00008005"/>
    </source>
</evidence>
<dbReference type="InterPro" id="IPR020287">
    <property type="entry name" value="Tail_sheath_C"/>
</dbReference>
<reference evidence="4 5" key="1">
    <citation type="submission" date="2017-12" db="EMBL/GenBank/DDBJ databases">
        <authorList>
            <person name="Hurst M.R.H."/>
        </authorList>
    </citation>
    <scope>NUCLEOTIDE SEQUENCE [LARGE SCALE GENOMIC DNA]</scope>
    <source>
        <strain evidence="4 5">SY-3-19</strain>
    </source>
</reference>
<feature type="domain" description="Tail sheath protein C-terminal" evidence="3">
    <location>
        <begin position="363"/>
        <end position="468"/>
    </location>
</feature>
<dbReference type="AlphaFoldDB" id="A0A2S7K9H5"/>
<evidence type="ECO:0000259" key="3">
    <source>
        <dbReference type="Pfam" id="PF17482"/>
    </source>
</evidence>
<evidence type="ECO:0000313" key="5">
    <source>
        <dbReference type="Proteomes" id="UP000239504"/>
    </source>
</evidence>